<reference evidence="2 3" key="1">
    <citation type="submission" date="2024-02" db="EMBL/GenBank/DDBJ databases">
        <title>De novo assembly and annotation of 12 fungi associated with fruit tree decline syndrome in Ontario, Canada.</title>
        <authorList>
            <person name="Sulman M."/>
            <person name="Ellouze W."/>
            <person name="Ilyukhin E."/>
        </authorList>
    </citation>
    <scope>NUCLEOTIDE SEQUENCE [LARGE SCALE GENOMIC DNA]</scope>
    <source>
        <strain evidence="2 3">M1-105</strain>
    </source>
</reference>
<dbReference type="Proteomes" id="UP001521116">
    <property type="component" value="Unassembled WGS sequence"/>
</dbReference>
<accession>A0ABR3SJ14</accession>
<feature type="region of interest" description="Disordered" evidence="1">
    <location>
        <begin position="201"/>
        <end position="259"/>
    </location>
</feature>
<proteinExistence type="predicted"/>
<protein>
    <submittedName>
        <fullName evidence="2">Uncharacterized protein</fullName>
    </submittedName>
</protein>
<name>A0ABR3SJ14_9PEZI</name>
<evidence type="ECO:0000313" key="3">
    <source>
        <dbReference type="Proteomes" id="UP001521116"/>
    </source>
</evidence>
<dbReference type="EMBL" id="JAJVDC020000137">
    <property type="protein sequence ID" value="KAL1622281.1"/>
    <property type="molecule type" value="Genomic_DNA"/>
</dbReference>
<sequence>MASDANPPPDRWCLLNDAPVVVEWPGGVDGHAAFFGHARPATLLLAHDAAQQTAAFRIRIPFQLQSSRKGHGFLYAFIDPATIILVQRRSRDTSLPEPVAHSLVGKRSAHGIVGLELDLSKPPVIVGPANATKLSPRGDAAGNTLASLRLLSHATQGFCTAASGGSLSPSIKDHALDTLYMGEGGKDVGGFLAPFEFRQADAQESDEAPPSYDDATPVPSKRPASRETSPPPPRKKTIVPASKSQPTSPQQPEPTPVQLRLELDILKQQMAFRAGTPTEDGSLLDRFDGFEQRLTALEARVAN</sequence>
<keyword evidence="3" id="KW-1185">Reference proteome</keyword>
<evidence type="ECO:0000313" key="2">
    <source>
        <dbReference type="EMBL" id="KAL1622281.1"/>
    </source>
</evidence>
<comment type="caution">
    <text evidence="2">The sequence shown here is derived from an EMBL/GenBank/DDBJ whole genome shotgun (WGS) entry which is preliminary data.</text>
</comment>
<evidence type="ECO:0000256" key="1">
    <source>
        <dbReference type="SAM" id="MobiDB-lite"/>
    </source>
</evidence>
<gene>
    <name evidence="2" type="ORF">SLS56_008814</name>
</gene>
<organism evidence="2 3">
    <name type="scientific">Neofusicoccum ribis</name>
    <dbReference type="NCBI Taxonomy" id="45134"/>
    <lineage>
        <taxon>Eukaryota</taxon>
        <taxon>Fungi</taxon>
        <taxon>Dikarya</taxon>
        <taxon>Ascomycota</taxon>
        <taxon>Pezizomycotina</taxon>
        <taxon>Dothideomycetes</taxon>
        <taxon>Dothideomycetes incertae sedis</taxon>
        <taxon>Botryosphaeriales</taxon>
        <taxon>Botryosphaeriaceae</taxon>
        <taxon>Neofusicoccum</taxon>
    </lineage>
</organism>